<evidence type="ECO:0000313" key="1">
    <source>
        <dbReference type="EMBL" id="MFH4982319.1"/>
    </source>
</evidence>
<accession>A0ABD6EQR9</accession>
<name>A0ABD6EQR9_9BILA</name>
<protein>
    <submittedName>
        <fullName evidence="1">Uncharacterized protein</fullName>
    </submittedName>
</protein>
<dbReference type="EMBL" id="JBGFUD010009002">
    <property type="protein sequence ID" value="MFH4982319.1"/>
    <property type="molecule type" value="Genomic_DNA"/>
</dbReference>
<sequence>MEVTVAFCTDNWQETLAATADVTENVCAHYTCDLTNTEEESLDLSYYCSFLKTWVMFEHRSLLQLVSKRTSNVVTKTGLLAFSATLHSAL</sequence>
<gene>
    <name evidence="1" type="ORF">AB6A40_009028</name>
</gene>
<organism evidence="1 2">
    <name type="scientific">Gnathostoma spinigerum</name>
    <dbReference type="NCBI Taxonomy" id="75299"/>
    <lineage>
        <taxon>Eukaryota</taxon>
        <taxon>Metazoa</taxon>
        <taxon>Ecdysozoa</taxon>
        <taxon>Nematoda</taxon>
        <taxon>Chromadorea</taxon>
        <taxon>Rhabditida</taxon>
        <taxon>Spirurina</taxon>
        <taxon>Gnathostomatomorpha</taxon>
        <taxon>Gnathostomatoidea</taxon>
        <taxon>Gnathostomatidae</taxon>
        <taxon>Gnathostoma</taxon>
    </lineage>
</organism>
<dbReference type="AlphaFoldDB" id="A0ABD6EQR9"/>
<comment type="caution">
    <text evidence="1">The sequence shown here is derived from an EMBL/GenBank/DDBJ whole genome shotgun (WGS) entry which is preliminary data.</text>
</comment>
<dbReference type="Proteomes" id="UP001608902">
    <property type="component" value="Unassembled WGS sequence"/>
</dbReference>
<proteinExistence type="predicted"/>
<evidence type="ECO:0000313" key="2">
    <source>
        <dbReference type="Proteomes" id="UP001608902"/>
    </source>
</evidence>
<reference evidence="1 2" key="1">
    <citation type="submission" date="2024-08" db="EMBL/GenBank/DDBJ databases">
        <title>Gnathostoma spinigerum genome.</title>
        <authorList>
            <person name="Gonzalez-Bertolin B."/>
            <person name="Monzon S."/>
            <person name="Zaballos A."/>
            <person name="Jimenez P."/>
            <person name="Dekumyoy P."/>
            <person name="Varona S."/>
            <person name="Cuesta I."/>
            <person name="Sumanam S."/>
            <person name="Adisakwattana P."/>
            <person name="Gasser R.B."/>
            <person name="Hernandez-Gonzalez A."/>
            <person name="Young N.D."/>
            <person name="Perteguer M.J."/>
        </authorList>
    </citation>
    <scope>NUCLEOTIDE SEQUENCE [LARGE SCALE GENOMIC DNA]</scope>
    <source>
        <strain evidence="1">AL3</strain>
        <tissue evidence="1">Liver</tissue>
    </source>
</reference>
<keyword evidence="2" id="KW-1185">Reference proteome</keyword>